<keyword evidence="1" id="KW-1133">Transmembrane helix</keyword>
<name>A0A8J3ZEU5_9ACTN</name>
<sequence>MTVLAAALIAVGCTDDGPGAAPAPAPSTVAVPLPAASLAPGSYEVLIRGSGTELATTIVVPSGPPAATEPAGQPDGSAWWLLLVVLLVTGGGAAFVLARRGGAPGGASALRLSGGSTRRYHELLAMLDAGEYARVLPELTRLEGTLPDRLRDDARFFIAFAQYQLGDLDPAEHLLATLHRESPDDREVGYLLAYVRTDRRNFDGAAAVLEAVERADRLDGDRIRRLYSVVTYQRAAEALRDGRVREAADLFEKVDRLGGLPGQVPADLRGRHALLGVQALLSKETEAARRHFQALDTVPADAEAADSDEIRATAQLGLALADWIEFGSARADAINRHLNAVLRNLAPDAPTVLEWTDPTEQLTERLAGLAARRAKAPEQAERDRTLRDVHLLRAMLILRYVADLDGVDVRRRDRYLDLTLGRLACARELDPEFADVYIVAGMLGHHLTTGPAEAEWAAALLSRARQLGARDPELIRALKHLERRAPTTRDDVDLYLQELDRFIHDPVIRQQVRHALAARMARYGKFPDWEVAAEPEPERAATLPELVDRAELHAARLDKLIAAAPDRQDRANLEELARLHDQRVRELATLVRTVETAEADLLAGLGDLLLDENGR</sequence>
<dbReference type="Pfam" id="PF14559">
    <property type="entry name" value="TPR_19"/>
    <property type="match status" value="1"/>
</dbReference>
<dbReference type="Gene3D" id="1.25.40.10">
    <property type="entry name" value="Tetratricopeptide repeat domain"/>
    <property type="match status" value="1"/>
</dbReference>
<feature type="transmembrane region" description="Helical" evidence="1">
    <location>
        <begin position="78"/>
        <end position="98"/>
    </location>
</feature>
<reference evidence="2" key="1">
    <citation type="submission" date="2021-01" db="EMBL/GenBank/DDBJ databases">
        <title>Whole genome shotgun sequence of Virgisporangium aurantiacum NBRC 16421.</title>
        <authorList>
            <person name="Komaki H."/>
            <person name="Tamura T."/>
        </authorList>
    </citation>
    <scope>NUCLEOTIDE SEQUENCE</scope>
    <source>
        <strain evidence="2">NBRC 16421</strain>
    </source>
</reference>
<gene>
    <name evidence="2" type="ORF">Vau01_078220</name>
</gene>
<evidence type="ECO:0000313" key="3">
    <source>
        <dbReference type="Proteomes" id="UP000612585"/>
    </source>
</evidence>
<keyword evidence="1" id="KW-0812">Transmembrane</keyword>
<protein>
    <recommendedName>
        <fullName evidence="4">Tetratricopeptide repeat-containing protein</fullName>
    </recommendedName>
</protein>
<evidence type="ECO:0000256" key="1">
    <source>
        <dbReference type="SAM" id="Phobius"/>
    </source>
</evidence>
<organism evidence="2 3">
    <name type="scientific">Virgisporangium aurantiacum</name>
    <dbReference type="NCBI Taxonomy" id="175570"/>
    <lineage>
        <taxon>Bacteria</taxon>
        <taxon>Bacillati</taxon>
        <taxon>Actinomycetota</taxon>
        <taxon>Actinomycetes</taxon>
        <taxon>Micromonosporales</taxon>
        <taxon>Micromonosporaceae</taxon>
        <taxon>Virgisporangium</taxon>
    </lineage>
</organism>
<dbReference type="RefSeq" id="WP_204004398.1">
    <property type="nucleotide sequence ID" value="NZ_BOPG01000051.1"/>
</dbReference>
<dbReference type="Proteomes" id="UP000612585">
    <property type="component" value="Unassembled WGS sequence"/>
</dbReference>
<proteinExistence type="predicted"/>
<dbReference type="EMBL" id="BOPG01000051">
    <property type="protein sequence ID" value="GIJ60306.1"/>
    <property type="molecule type" value="Genomic_DNA"/>
</dbReference>
<comment type="caution">
    <text evidence="2">The sequence shown here is derived from an EMBL/GenBank/DDBJ whole genome shotgun (WGS) entry which is preliminary data.</text>
</comment>
<accession>A0A8J3ZEU5</accession>
<evidence type="ECO:0008006" key="4">
    <source>
        <dbReference type="Google" id="ProtNLM"/>
    </source>
</evidence>
<dbReference type="SUPFAM" id="SSF48452">
    <property type="entry name" value="TPR-like"/>
    <property type="match status" value="1"/>
</dbReference>
<dbReference type="InterPro" id="IPR011990">
    <property type="entry name" value="TPR-like_helical_dom_sf"/>
</dbReference>
<evidence type="ECO:0000313" key="2">
    <source>
        <dbReference type="EMBL" id="GIJ60306.1"/>
    </source>
</evidence>
<keyword evidence="3" id="KW-1185">Reference proteome</keyword>
<keyword evidence="1" id="KW-0472">Membrane</keyword>
<dbReference type="AlphaFoldDB" id="A0A8J3ZEU5"/>